<sequence length="51" mass="5929">MIRPFKSPVSRPNISIEQSLQKSAMNSCLLNDDTFTTTTFKVFQWFRDEAT</sequence>
<organism evidence="1 2">
    <name type="scientific">Salmonella phage Felix O1 (isolate Felix O1-VT1)</name>
    <name type="common">Bacteriophage Felix O1</name>
    <dbReference type="NCBI Taxonomy" id="1283336"/>
    <lineage>
        <taxon>Viruses</taxon>
        <taxon>Duplodnaviria</taxon>
        <taxon>Heunggongvirae</taxon>
        <taxon>Uroviricota</taxon>
        <taxon>Caudoviricetes</taxon>
        <taxon>Andersonviridae</taxon>
        <taxon>Ounavirinae</taxon>
        <taxon>Felixounavirus</taxon>
        <taxon>Felixounavirus felixO1</taxon>
    </lineage>
</organism>
<proteinExistence type="predicted"/>
<accession>Q6KGT1</accession>
<keyword evidence="2" id="KW-1185">Reference proteome</keyword>
<evidence type="ECO:0000313" key="1">
    <source>
        <dbReference type="EMBL" id="AAQ14609.1"/>
    </source>
</evidence>
<organismHost>
    <name type="scientific">Salmonella</name>
    <dbReference type="NCBI Taxonomy" id="590"/>
</organismHost>
<protein>
    <submittedName>
        <fullName evidence="1">Uncharacterized protein</fullName>
    </submittedName>
</protein>
<name>Q6KGT1_BPFO1</name>
<reference evidence="1 2" key="1">
    <citation type="submission" date="2000-11" db="EMBL/GenBank/DDBJ databases">
        <title>Bacteriophage Felix O1: Genetic Characterization.</title>
        <authorList>
            <person name="Sriranganathan N."/>
            <person name="Whichard J.M."/>
            <person name="Pierson F.W."/>
            <person name="Kapur V."/>
            <person name="Weigt L.A."/>
        </authorList>
    </citation>
    <scope>NUCLEOTIDE SEQUENCE [LARGE SCALE GENOMIC DNA]</scope>
    <source>
        <strain evidence="1">Felix O1-VT1</strain>
    </source>
</reference>
<dbReference type="Proteomes" id="UP000009070">
    <property type="component" value="Segment"/>
</dbReference>
<dbReference type="EMBL" id="AF320576">
    <property type="protein sequence ID" value="AAQ14609.1"/>
    <property type="molecule type" value="Genomic_DNA"/>
</dbReference>
<evidence type="ECO:0000313" key="2">
    <source>
        <dbReference type="Proteomes" id="UP000009070"/>
    </source>
</evidence>